<evidence type="ECO:0000256" key="1">
    <source>
        <dbReference type="ARBA" id="ARBA00022723"/>
    </source>
</evidence>
<dbReference type="HOGENOM" id="CLU_029471_2_1_1"/>
<dbReference type="GO" id="GO:0035516">
    <property type="term" value="F:broad specificity oxidative DNA demethylase activity"/>
    <property type="evidence" value="ECO:0007669"/>
    <property type="project" value="TreeGrafter"/>
</dbReference>
<dbReference type="PANTHER" id="PTHR16557:SF2">
    <property type="entry name" value="NUCLEIC ACID DIOXYGENASE ALKBH1"/>
    <property type="match status" value="1"/>
</dbReference>
<proteinExistence type="predicted"/>
<dbReference type="GO" id="GO:0008198">
    <property type="term" value="F:ferrous iron binding"/>
    <property type="evidence" value="ECO:0007669"/>
    <property type="project" value="TreeGrafter"/>
</dbReference>
<dbReference type="GO" id="GO:0035515">
    <property type="term" value="F:oxidative RNA demethylase activity"/>
    <property type="evidence" value="ECO:0007669"/>
    <property type="project" value="TreeGrafter"/>
</dbReference>
<dbReference type="AlphaFoldDB" id="E0VIM2"/>
<keyword evidence="9" id="KW-1185">Reference proteome</keyword>
<evidence type="ECO:0000256" key="5">
    <source>
        <dbReference type="PIRSR" id="PIRSR604574-2"/>
    </source>
</evidence>
<dbReference type="InterPro" id="IPR037151">
    <property type="entry name" value="AlkB-like_sf"/>
</dbReference>
<evidence type="ECO:0000259" key="6">
    <source>
        <dbReference type="Pfam" id="PF13532"/>
    </source>
</evidence>
<evidence type="ECO:0000313" key="7">
    <source>
        <dbReference type="EMBL" id="EEB13228.1"/>
    </source>
</evidence>
<feature type="binding site" evidence="5">
    <location>
        <position position="195"/>
    </location>
    <ligand>
        <name>Fe cation</name>
        <dbReference type="ChEBI" id="CHEBI:24875"/>
        <note>catalytic</note>
    </ligand>
</feature>
<dbReference type="GO" id="GO:0005737">
    <property type="term" value="C:cytoplasm"/>
    <property type="evidence" value="ECO:0007669"/>
    <property type="project" value="TreeGrafter"/>
</dbReference>
<evidence type="ECO:0000256" key="3">
    <source>
        <dbReference type="ARBA" id="ARBA00023002"/>
    </source>
</evidence>
<dbReference type="STRING" id="121224.E0VIM2"/>
<dbReference type="OMA" id="YKRRDPP"/>
<dbReference type="Gene3D" id="2.60.120.590">
    <property type="entry name" value="Alpha-ketoglutarate-dependent dioxygenase AlkB-like"/>
    <property type="match status" value="1"/>
</dbReference>
<name>E0VIM2_PEDHC</name>
<reference evidence="7" key="2">
    <citation type="submission" date="2007-04" db="EMBL/GenBank/DDBJ databases">
        <title>The genome of the human body louse.</title>
        <authorList>
            <consortium name="The Human Body Louse Genome Consortium"/>
            <person name="Kirkness E."/>
            <person name="Walenz B."/>
            <person name="Hass B."/>
            <person name="Bruggner R."/>
            <person name="Strausberg R."/>
        </authorList>
    </citation>
    <scope>NUCLEOTIDE SEQUENCE</scope>
    <source>
        <strain evidence="7">USDA</strain>
    </source>
</reference>
<dbReference type="Proteomes" id="UP000009046">
    <property type="component" value="Unassembled WGS sequence"/>
</dbReference>
<gene>
    <name evidence="8" type="primary">8229880</name>
    <name evidence="7" type="ORF">Phum_PHUM229340</name>
</gene>
<dbReference type="EMBL" id="DS235201">
    <property type="protein sequence ID" value="EEB13228.1"/>
    <property type="molecule type" value="Genomic_DNA"/>
</dbReference>
<dbReference type="VEuPathDB" id="VectorBase:PHUM229340"/>
<feature type="binding site" evidence="5">
    <location>
        <position position="197"/>
    </location>
    <ligand>
        <name>Fe cation</name>
        <dbReference type="ChEBI" id="CHEBI:24875"/>
        <note>catalytic</note>
    </ligand>
</feature>
<dbReference type="KEGG" id="phu:Phum_PHUM229340"/>
<dbReference type="CTD" id="8229880"/>
<dbReference type="RefSeq" id="XP_002425966.1">
    <property type="nucleotide sequence ID" value="XM_002425921.1"/>
</dbReference>
<keyword evidence="4 5" id="KW-0408">Iron</keyword>
<evidence type="ECO:0000256" key="4">
    <source>
        <dbReference type="ARBA" id="ARBA00023004"/>
    </source>
</evidence>
<feature type="domain" description="Alpha-ketoglutarate-dependent dioxygenase AlkB-like" evidence="6">
    <location>
        <begin position="100"/>
        <end position="244"/>
    </location>
</feature>
<dbReference type="SUPFAM" id="SSF51197">
    <property type="entry name" value="Clavaminate synthase-like"/>
    <property type="match status" value="1"/>
</dbReference>
<keyword evidence="3" id="KW-0560">Oxidoreductase</keyword>
<evidence type="ECO:0000256" key="2">
    <source>
        <dbReference type="ARBA" id="ARBA00022964"/>
    </source>
</evidence>
<organism>
    <name type="scientific">Pediculus humanus subsp. corporis</name>
    <name type="common">Body louse</name>
    <dbReference type="NCBI Taxonomy" id="121224"/>
    <lineage>
        <taxon>Eukaryota</taxon>
        <taxon>Metazoa</taxon>
        <taxon>Ecdysozoa</taxon>
        <taxon>Arthropoda</taxon>
        <taxon>Hexapoda</taxon>
        <taxon>Insecta</taxon>
        <taxon>Pterygota</taxon>
        <taxon>Neoptera</taxon>
        <taxon>Paraneoptera</taxon>
        <taxon>Psocodea</taxon>
        <taxon>Troctomorpha</taxon>
        <taxon>Phthiraptera</taxon>
        <taxon>Anoplura</taxon>
        <taxon>Pediculidae</taxon>
        <taxon>Pediculus</taxon>
    </lineage>
</organism>
<dbReference type="GeneID" id="8229880"/>
<dbReference type="GO" id="GO:0035513">
    <property type="term" value="P:oxidative RNA demethylation"/>
    <property type="evidence" value="ECO:0007669"/>
    <property type="project" value="TreeGrafter"/>
</dbReference>
<evidence type="ECO:0000313" key="8">
    <source>
        <dbReference type="EnsemblMetazoa" id="PHUM229340-PA"/>
    </source>
</evidence>
<dbReference type="Pfam" id="PF13532">
    <property type="entry name" value="2OG-FeII_Oxy_2"/>
    <property type="match status" value="1"/>
</dbReference>
<dbReference type="EnsemblMetazoa" id="PHUM229340-RA">
    <property type="protein sequence ID" value="PHUM229340-PA"/>
    <property type="gene ID" value="PHUM229340"/>
</dbReference>
<evidence type="ECO:0000313" key="9">
    <source>
        <dbReference type="Proteomes" id="UP000009046"/>
    </source>
</evidence>
<sequence>MENSFHSQFKFYKKKKGELNLDNVIDFNNLERNEHYKKVHSFGEWEESFGMKKKSDWDAYEILSKPGLFFIKNPFKFIGQRYWIIRCLEYYTRKPNKLNIDIHNILTEEDDWWSYCKKNFNTANGKLVLDKLRWVTFGYHHNWDTKVYSESSKSSFPEDLNLLCNHFANNFFFEGFNAEAAIVNMYHLNSTLSGHTDTSELNINAPLFSFSFGQSAIFLIGGKFINDSALPILVESGDVLIMSEIVDKLSDDVEWEPFNSYINRARINMNVRQDLSKL</sequence>
<dbReference type="OrthoDB" id="6614653at2759"/>
<dbReference type="FunCoup" id="E0VIM2">
    <property type="interactions" value="2278"/>
</dbReference>
<dbReference type="EMBL" id="AAZO01002667">
    <property type="status" value="NOT_ANNOTATED_CDS"/>
    <property type="molecule type" value="Genomic_DNA"/>
</dbReference>
<dbReference type="InterPro" id="IPR004574">
    <property type="entry name" value="Alkb"/>
</dbReference>
<keyword evidence="1 5" id="KW-0479">Metal-binding</keyword>
<keyword evidence="2" id="KW-0223">Dioxygenase</keyword>
<dbReference type="PANTHER" id="PTHR16557">
    <property type="entry name" value="ALKYLATED DNA REPAIR PROTEIN ALKB-RELATED"/>
    <property type="match status" value="1"/>
</dbReference>
<reference evidence="8" key="3">
    <citation type="submission" date="2021-02" db="UniProtKB">
        <authorList>
            <consortium name="EnsemblMetazoa"/>
        </authorList>
    </citation>
    <scope>IDENTIFICATION</scope>
    <source>
        <strain evidence="8">USDA</strain>
    </source>
</reference>
<dbReference type="GO" id="GO:0005634">
    <property type="term" value="C:nucleus"/>
    <property type="evidence" value="ECO:0007669"/>
    <property type="project" value="TreeGrafter"/>
</dbReference>
<reference evidence="7" key="1">
    <citation type="submission" date="2007-04" db="EMBL/GenBank/DDBJ databases">
        <title>Annotation of Pediculus humanus corporis strain USDA.</title>
        <authorList>
            <person name="Kirkness E."/>
            <person name="Hannick L."/>
            <person name="Hass B."/>
            <person name="Bruggner R."/>
            <person name="Lawson D."/>
            <person name="Bidwell S."/>
            <person name="Joardar V."/>
            <person name="Caler E."/>
            <person name="Walenz B."/>
            <person name="Inman J."/>
            <person name="Schobel S."/>
            <person name="Galinsky K."/>
            <person name="Amedeo P."/>
            <person name="Strausberg R."/>
        </authorList>
    </citation>
    <scope>NUCLEOTIDE SEQUENCE</scope>
    <source>
        <strain evidence="7">USDA</strain>
    </source>
</reference>
<accession>E0VIM2</accession>
<dbReference type="InParanoid" id="E0VIM2"/>
<comment type="cofactor">
    <cofactor evidence="5">
        <name>Fe(2+)</name>
        <dbReference type="ChEBI" id="CHEBI:29033"/>
    </cofactor>
    <text evidence="5">Binds 1 Fe(2+) ion per subunit.</text>
</comment>
<dbReference type="eggNOG" id="KOG2731">
    <property type="taxonomic scope" value="Eukaryota"/>
</dbReference>
<dbReference type="InterPro" id="IPR027450">
    <property type="entry name" value="AlkB-like"/>
</dbReference>
<protein>
    <recommendedName>
        <fullName evidence="6">Alpha-ketoglutarate-dependent dioxygenase AlkB-like domain-containing protein</fullName>
    </recommendedName>
</protein>